<feature type="region of interest" description="Disordered" evidence="1">
    <location>
        <begin position="116"/>
        <end position="165"/>
    </location>
</feature>
<feature type="compositionally biased region" description="Basic and acidic residues" evidence="1">
    <location>
        <begin position="116"/>
        <end position="125"/>
    </location>
</feature>
<sequence length="211" mass="24025">MAGIAAIAMSQTKEDLLKHLNLPPATYALMAKETDVVYHWLISHKSHLKENGKRKAPFDWSDIQERAKDDAMAIIARGGNQYTEYYWNLGAGSGNNPNWVAKWFLYHKFRYRDGRNRSQKSGEKHHDKHSGSKTKRSSREQPLEKNYDYQERTIAGSRSHGYSVSYSSTSANQYDAMHYDSSQYDYDAQGSSGHNGGQSGTFYDPVRDVSI</sequence>
<evidence type="ECO:0000313" key="2">
    <source>
        <dbReference type="EMBL" id="CZT46082.1"/>
    </source>
</evidence>
<feature type="region of interest" description="Disordered" evidence="1">
    <location>
        <begin position="185"/>
        <end position="211"/>
    </location>
</feature>
<dbReference type="AlphaFoldDB" id="A0A1E1MAD6"/>
<proteinExistence type="predicted"/>
<reference evidence="3" key="1">
    <citation type="submission" date="2016-03" db="EMBL/GenBank/DDBJ databases">
        <authorList>
            <person name="Guldener U."/>
        </authorList>
    </citation>
    <scope>NUCLEOTIDE SEQUENCE [LARGE SCALE GENOMIC DNA]</scope>
</reference>
<feature type="compositionally biased region" description="Basic residues" evidence="1">
    <location>
        <begin position="126"/>
        <end position="136"/>
    </location>
</feature>
<evidence type="ECO:0000256" key="1">
    <source>
        <dbReference type="SAM" id="MobiDB-lite"/>
    </source>
</evidence>
<keyword evidence="3" id="KW-1185">Reference proteome</keyword>
<dbReference type="Proteomes" id="UP000177625">
    <property type="component" value="Unassembled WGS sequence"/>
</dbReference>
<feature type="compositionally biased region" description="Basic and acidic residues" evidence="1">
    <location>
        <begin position="137"/>
        <end position="151"/>
    </location>
</feature>
<gene>
    <name evidence="2" type="ORF">RSE6_06462</name>
</gene>
<dbReference type="EMBL" id="FJVC01000236">
    <property type="protein sequence ID" value="CZT46082.1"/>
    <property type="molecule type" value="Genomic_DNA"/>
</dbReference>
<name>A0A1E1MAD6_RHYSE</name>
<accession>A0A1E1MAD6</accession>
<protein>
    <submittedName>
        <fullName evidence="2">Uncharacterized protein</fullName>
    </submittedName>
</protein>
<organism evidence="2 3">
    <name type="scientific">Rhynchosporium secalis</name>
    <name type="common">Barley scald fungus</name>
    <dbReference type="NCBI Taxonomy" id="38038"/>
    <lineage>
        <taxon>Eukaryota</taxon>
        <taxon>Fungi</taxon>
        <taxon>Dikarya</taxon>
        <taxon>Ascomycota</taxon>
        <taxon>Pezizomycotina</taxon>
        <taxon>Leotiomycetes</taxon>
        <taxon>Helotiales</taxon>
        <taxon>Ploettnerulaceae</taxon>
        <taxon>Rhynchosporium</taxon>
    </lineage>
</organism>
<evidence type="ECO:0000313" key="3">
    <source>
        <dbReference type="Proteomes" id="UP000177625"/>
    </source>
</evidence>